<dbReference type="AlphaFoldDB" id="A0A0L0G9N2"/>
<sequence>MPPKRHFKKKKPESPSAAKPPKRVKHSTFLMEAMSKKTKDSFKEANASKKAEVTEVTSAFKAPDVPLTSQVAKATSASRAPDLLVNTSPEEEEVVGQRQTRSQSKEIARS</sequence>
<accession>A0A0L0G9N2</accession>
<reference evidence="2 3" key="1">
    <citation type="submission" date="2011-02" db="EMBL/GenBank/DDBJ databases">
        <title>The Genome Sequence of Sphaeroforma arctica JP610.</title>
        <authorList>
            <consortium name="The Broad Institute Genome Sequencing Platform"/>
            <person name="Russ C."/>
            <person name="Cuomo C."/>
            <person name="Young S.K."/>
            <person name="Zeng Q."/>
            <person name="Gargeya S."/>
            <person name="Alvarado L."/>
            <person name="Berlin A."/>
            <person name="Chapman S.B."/>
            <person name="Chen Z."/>
            <person name="Freedman E."/>
            <person name="Gellesch M."/>
            <person name="Goldberg J."/>
            <person name="Griggs A."/>
            <person name="Gujja S."/>
            <person name="Heilman E."/>
            <person name="Heiman D."/>
            <person name="Howarth C."/>
            <person name="Mehta T."/>
            <person name="Neiman D."/>
            <person name="Pearson M."/>
            <person name="Roberts A."/>
            <person name="Saif S."/>
            <person name="Shea T."/>
            <person name="Shenoy N."/>
            <person name="Sisk P."/>
            <person name="Stolte C."/>
            <person name="Sykes S."/>
            <person name="White J."/>
            <person name="Yandava C."/>
            <person name="Burger G."/>
            <person name="Gray M.W."/>
            <person name="Holland P.W.H."/>
            <person name="King N."/>
            <person name="Lang F.B.F."/>
            <person name="Roger A.J."/>
            <person name="Ruiz-Trillo I."/>
            <person name="Haas B."/>
            <person name="Nusbaum C."/>
            <person name="Birren B."/>
        </authorList>
    </citation>
    <scope>NUCLEOTIDE SEQUENCE [LARGE SCALE GENOMIC DNA]</scope>
    <source>
        <strain evidence="2 3">JP610</strain>
    </source>
</reference>
<evidence type="ECO:0000256" key="1">
    <source>
        <dbReference type="SAM" id="MobiDB-lite"/>
    </source>
</evidence>
<name>A0A0L0G9N2_9EUKA</name>
<gene>
    <name evidence="2" type="ORF">SARC_02120</name>
</gene>
<organism evidence="2 3">
    <name type="scientific">Sphaeroforma arctica JP610</name>
    <dbReference type="NCBI Taxonomy" id="667725"/>
    <lineage>
        <taxon>Eukaryota</taxon>
        <taxon>Ichthyosporea</taxon>
        <taxon>Ichthyophonida</taxon>
        <taxon>Sphaeroforma</taxon>
    </lineage>
</organism>
<dbReference type="GeneID" id="25902624"/>
<proteinExistence type="predicted"/>
<evidence type="ECO:0000313" key="3">
    <source>
        <dbReference type="Proteomes" id="UP000054560"/>
    </source>
</evidence>
<keyword evidence="3" id="KW-1185">Reference proteome</keyword>
<evidence type="ECO:0000313" key="2">
    <source>
        <dbReference type="EMBL" id="KNC85710.1"/>
    </source>
</evidence>
<dbReference type="EMBL" id="KQ241688">
    <property type="protein sequence ID" value="KNC85710.1"/>
    <property type="molecule type" value="Genomic_DNA"/>
</dbReference>
<protein>
    <submittedName>
        <fullName evidence="2">Uncharacterized protein</fullName>
    </submittedName>
</protein>
<dbReference type="RefSeq" id="XP_014159612.1">
    <property type="nucleotide sequence ID" value="XM_014304137.1"/>
</dbReference>
<dbReference type="Proteomes" id="UP000054560">
    <property type="component" value="Unassembled WGS sequence"/>
</dbReference>
<feature type="compositionally biased region" description="Basic residues" evidence="1">
    <location>
        <begin position="1"/>
        <end position="11"/>
    </location>
</feature>
<feature type="region of interest" description="Disordered" evidence="1">
    <location>
        <begin position="1"/>
        <end position="28"/>
    </location>
</feature>
<feature type="region of interest" description="Disordered" evidence="1">
    <location>
        <begin position="74"/>
        <end position="110"/>
    </location>
</feature>